<dbReference type="Proteomes" id="UP000012960">
    <property type="component" value="Unplaced"/>
</dbReference>
<keyword evidence="1" id="KW-0479">Metal-binding</keyword>
<keyword evidence="2 4" id="KW-0863">Zinc-finger</keyword>
<keyword evidence="9" id="KW-1185">Reference proteome</keyword>
<dbReference type="SUPFAM" id="SSF57850">
    <property type="entry name" value="RING/U-box"/>
    <property type="match status" value="1"/>
</dbReference>
<dbReference type="Gramene" id="Ma01_t09640.1">
    <property type="protein sequence ID" value="Ma01_p09640.1"/>
    <property type="gene ID" value="Ma01_g09640"/>
</dbReference>
<dbReference type="AlphaFoldDB" id="A0A804HS67"/>
<feature type="domain" description="RING-type" evidence="6">
    <location>
        <begin position="248"/>
        <end position="284"/>
    </location>
</feature>
<dbReference type="PANTHER" id="PTHR42647:SF5">
    <property type="entry name" value="SBP (S-RIBONUCLEASE BINDING PROTEIN) FAMILY PROTEIN"/>
    <property type="match status" value="1"/>
</dbReference>
<evidence type="ECO:0000256" key="1">
    <source>
        <dbReference type="ARBA" id="ARBA00022723"/>
    </source>
</evidence>
<dbReference type="GO" id="GO:0008270">
    <property type="term" value="F:zinc ion binding"/>
    <property type="evidence" value="ECO:0007669"/>
    <property type="project" value="UniProtKB-KW"/>
</dbReference>
<evidence type="ECO:0000259" key="6">
    <source>
        <dbReference type="PROSITE" id="PS50089"/>
    </source>
</evidence>
<evidence type="ECO:0000256" key="4">
    <source>
        <dbReference type="PROSITE-ProRule" id="PRU00175"/>
    </source>
</evidence>
<reference evidence="7" key="1">
    <citation type="submission" date="2021-03" db="EMBL/GenBank/DDBJ databases">
        <authorList>
            <consortium name="Genoscope - CEA"/>
            <person name="William W."/>
        </authorList>
    </citation>
    <scope>NUCLEOTIDE SEQUENCE</scope>
    <source>
        <strain evidence="7">Doubled-haploid Pahang</strain>
    </source>
</reference>
<reference evidence="8" key="2">
    <citation type="submission" date="2021-05" db="UniProtKB">
        <authorList>
            <consortium name="EnsemblPlants"/>
        </authorList>
    </citation>
    <scope>IDENTIFICATION</scope>
    <source>
        <strain evidence="8">subsp. malaccensis</strain>
    </source>
</reference>
<dbReference type="InParanoid" id="A0A804HS67"/>
<dbReference type="Pfam" id="PF13920">
    <property type="entry name" value="zf-C3HC4_3"/>
    <property type="match status" value="1"/>
</dbReference>
<organism evidence="8 9">
    <name type="scientific">Musa acuminata subsp. malaccensis</name>
    <name type="common">Wild banana</name>
    <name type="synonym">Musa malaccensis</name>
    <dbReference type="NCBI Taxonomy" id="214687"/>
    <lineage>
        <taxon>Eukaryota</taxon>
        <taxon>Viridiplantae</taxon>
        <taxon>Streptophyta</taxon>
        <taxon>Embryophyta</taxon>
        <taxon>Tracheophyta</taxon>
        <taxon>Spermatophyta</taxon>
        <taxon>Magnoliopsida</taxon>
        <taxon>Liliopsida</taxon>
        <taxon>Zingiberales</taxon>
        <taxon>Musaceae</taxon>
        <taxon>Musa</taxon>
    </lineage>
</organism>
<protein>
    <submittedName>
        <fullName evidence="7">(wild Malaysian banana) hypothetical protein</fullName>
    </submittedName>
</protein>
<evidence type="ECO:0000313" key="7">
    <source>
        <dbReference type="EMBL" id="CAG1859049.1"/>
    </source>
</evidence>
<evidence type="ECO:0000256" key="5">
    <source>
        <dbReference type="SAM" id="Coils"/>
    </source>
</evidence>
<gene>
    <name evidence="7" type="ORF">GSMUA_293440.1</name>
</gene>
<dbReference type="InterPro" id="IPR013083">
    <property type="entry name" value="Znf_RING/FYVE/PHD"/>
</dbReference>
<name>A0A804HS67_MUSAM</name>
<keyword evidence="5" id="KW-0175">Coiled coil</keyword>
<evidence type="ECO:0000256" key="3">
    <source>
        <dbReference type="ARBA" id="ARBA00022833"/>
    </source>
</evidence>
<feature type="coiled-coil region" evidence="5">
    <location>
        <begin position="159"/>
        <end position="193"/>
    </location>
</feature>
<dbReference type="PANTHER" id="PTHR42647">
    <property type="entry name" value="SBP (S-RIBONUCLEASE BINDING PROTEIN) FAMILY PROTEIN"/>
    <property type="match status" value="1"/>
</dbReference>
<dbReference type="EMBL" id="HG996466">
    <property type="protein sequence ID" value="CAG1859049.1"/>
    <property type="molecule type" value="Genomic_DNA"/>
</dbReference>
<dbReference type="EnsemblPlants" id="Ma01_t09640.1">
    <property type="protein sequence ID" value="Ma01_p09640.1"/>
    <property type="gene ID" value="Ma01_g09640"/>
</dbReference>
<dbReference type="Gene3D" id="3.30.40.10">
    <property type="entry name" value="Zinc/RING finger domain, C3HC4 (zinc finger)"/>
    <property type="match status" value="1"/>
</dbReference>
<dbReference type="GO" id="GO:0004842">
    <property type="term" value="F:ubiquitin-protein transferase activity"/>
    <property type="evidence" value="ECO:0000318"/>
    <property type="project" value="GO_Central"/>
</dbReference>
<keyword evidence="3" id="KW-0862">Zinc</keyword>
<proteinExistence type="predicted"/>
<evidence type="ECO:0000256" key="2">
    <source>
        <dbReference type="ARBA" id="ARBA00022771"/>
    </source>
</evidence>
<dbReference type="InterPro" id="IPR001841">
    <property type="entry name" value="Znf_RING"/>
</dbReference>
<accession>A0A804HS67</accession>
<evidence type="ECO:0000313" key="8">
    <source>
        <dbReference type="EnsemblPlants" id="Ma01_p09640.1"/>
    </source>
</evidence>
<dbReference type="OrthoDB" id="781785at2759"/>
<evidence type="ECO:0000313" key="9">
    <source>
        <dbReference type="Proteomes" id="UP000012960"/>
    </source>
</evidence>
<dbReference type="PROSITE" id="PS50089">
    <property type="entry name" value="ZF_RING_2"/>
    <property type="match status" value="1"/>
</dbReference>
<sequence>MVIRAQRPSGVPLLNGGEERTGVDCSQHLPGFLDPSAVMFSGGGATANPRKRGREEAAVAIGSTPVQDNDSISNLLVLGPSSLPPTLISLAHLRSESAAPLTSTGLQLAFGEQQQQQRACNPLLPASPALFEKLAPHLKQHQDEIDGYLRAQALLSAAATAARQRIKTKEAEVEQAARQSAELERLIARLRAETLSWQAKAVAAQTAVAGLQAQLQRATEVAAAAWEGEGESGSASLIDQESAAQGSCRACRLRNAAVVVLPCRHLSLCADCAAAGAADSCPACGRISTGSLHVAFS</sequence>